<dbReference type="AlphaFoldDB" id="A0A1I1FR23"/>
<feature type="transmembrane region" description="Helical" evidence="1">
    <location>
        <begin position="69"/>
        <end position="89"/>
    </location>
</feature>
<sequence length="115" mass="12745">MKAAKIVAWLCLLAMTAGLINAFVNGDFLVDGGALLANPWGVMAMIDLYVGFVLFSMWIVYREQTLWKISLWIVTLMIFGFLIGSIYVLKALYESEGDWTVALHGVHRGATDGKD</sequence>
<name>A0A1I1FR23_9LACT</name>
<dbReference type="OrthoDB" id="1956295at2"/>
<gene>
    <name evidence="3" type="ORF">SAMN04488102_102219</name>
</gene>
<keyword evidence="1" id="KW-0812">Transmembrane</keyword>
<dbReference type="InterPro" id="IPR009943">
    <property type="entry name" value="DUF1475"/>
</dbReference>
<evidence type="ECO:0008006" key="5">
    <source>
        <dbReference type="Google" id="ProtNLM"/>
    </source>
</evidence>
<keyword evidence="2" id="KW-0732">Signal</keyword>
<feature type="signal peptide" evidence="2">
    <location>
        <begin position="1"/>
        <end position="22"/>
    </location>
</feature>
<keyword evidence="1" id="KW-1133">Transmembrane helix</keyword>
<dbReference type="Pfam" id="PF07343">
    <property type="entry name" value="DUF1475"/>
    <property type="match status" value="1"/>
</dbReference>
<keyword evidence="4" id="KW-1185">Reference proteome</keyword>
<feature type="transmembrane region" description="Helical" evidence="1">
    <location>
        <begin position="38"/>
        <end position="60"/>
    </location>
</feature>
<dbReference type="Proteomes" id="UP000199612">
    <property type="component" value="Unassembled WGS sequence"/>
</dbReference>
<dbReference type="RefSeq" id="WP_091528570.1">
    <property type="nucleotide sequence ID" value="NZ_FOLT01000002.1"/>
</dbReference>
<feature type="chain" id="PRO_5038375961" description="DUF1475 domain-containing protein" evidence="2">
    <location>
        <begin position="23"/>
        <end position="115"/>
    </location>
</feature>
<organism evidence="3 4">
    <name type="scientific">Alkalibacterium subtropicum</name>
    <dbReference type="NCBI Taxonomy" id="753702"/>
    <lineage>
        <taxon>Bacteria</taxon>
        <taxon>Bacillati</taxon>
        <taxon>Bacillota</taxon>
        <taxon>Bacilli</taxon>
        <taxon>Lactobacillales</taxon>
        <taxon>Carnobacteriaceae</taxon>
        <taxon>Alkalibacterium</taxon>
    </lineage>
</organism>
<evidence type="ECO:0000256" key="2">
    <source>
        <dbReference type="SAM" id="SignalP"/>
    </source>
</evidence>
<dbReference type="STRING" id="753702.SAMN04488102_102219"/>
<reference evidence="4" key="1">
    <citation type="submission" date="2016-10" db="EMBL/GenBank/DDBJ databases">
        <authorList>
            <person name="Varghese N."/>
            <person name="Submissions S."/>
        </authorList>
    </citation>
    <scope>NUCLEOTIDE SEQUENCE [LARGE SCALE GENOMIC DNA]</scope>
    <source>
        <strain evidence="4">DSM 23664</strain>
    </source>
</reference>
<keyword evidence="1" id="KW-0472">Membrane</keyword>
<evidence type="ECO:0000256" key="1">
    <source>
        <dbReference type="SAM" id="Phobius"/>
    </source>
</evidence>
<protein>
    <recommendedName>
        <fullName evidence="5">DUF1475 domain-containing protein</fullName>
    </recommendedName>
</protein>
<proteinExistence type="predicted"/>
<evidence type="ECO:0000313" key="3">
    <source>
        <dbReference type="EMBL" id="SFC02009.1"/>
    </source>
</evidence>
<accession>A0A1I1FR23</accession>
<dbReference type="EMBL" id="FOLT01000002">
    <property type="protein sequence ID" value="SFC02009.1"/>
    <property type="molecule type" value="Genomic_DNA"/>
</dbReference>
<evidence type="ECO:0000313" key="4">
    <source>
        <dbReference type="Proteomes" id="UP000199612"/>
    </source>
</evidence>